<evidence type="ECO:0000256" key="1">
    <source>
        <dbReference type="SAM" id="Coils"/>
    </source>
</evidence>
<organism evidence="2 3">
    <name type="scientific">Peptoniphilus grossensis</name>
    <dbReference type="NCBI Taxonomy" id="1465756"/>
    <lineage>
        <taxon>Bacteria</taxon>
        <taxon>Bacillati</taxon>
        <taxon>Bacillota</taxon>
        <taxon>Tissierellia</taxon>
        <taxon>Tissierellales</taxon>
        <taxon>Peptoniphilaceae</taxon>
        <taxon>Peptoniphilus</taxon>
    </lineage>
</organism>
<dbReference type="EMBL" id="JARBCY010000007">
    <property type="protein sequence ID" value="MEF3317164.1"/>
    <property type="molecule type" value="Genomic_DNA"/>
</dbReference>
<protein>
    <recommendedName>
        <fullName evidence="4">ATPase</fullName>
    </recommendedName>
</protein>
<reference evidence="2 3" key="1">
    <citation type="submission" date="2022-11" db="EMBL/GenBank/DDBJ databases">
        <title>The First Case of Preauricular Fistular Abscess Caused by Peptoniphilus grossensis.</title>
        <authorList>
            <person name="Byun J.-H."/>
        </authorList>
    </citation>
    <scope>NUCLEOTIDE SEQUENCE [LARGE SCALE GENOMIC DNA]</scope>
    <source>
        <strain evidence="2 3">GYB008</strain>
    </source>
</reference>
<comment type="caution">
    <text evidence="2">The sequence shown here is derived from an EMBL/GenBank/DDBJ whole genome shotgun (WGS) entry which is preliminary data.</text>
</comment>
<evidence type="ECO:0000313" key="2">
    <source>
        <dbReference type="EMBL" id="MEF3317164.1"/>
    </source>
</evidence>
<sequence>MKESIDSILAIDKKTRELVDNTEKEIEGIKKDLREKLTDIENESIEKSKALGKEKSDEILADFEKKADNLRKDNERNLKEIEEFYNNNSDKFIKDAFDMVIGRKSNV</sequence>
<name>A0ABU7X820_9FIRM</name>
<gene>
    <name evidence="2" type="ORF">PV361_00410</name>
</gene>
<evidence type="ECO:0008006" key="4">
    <source>
        <dbReference type="Google" id="ProtNLM"/>
    </source>
</evidence>
<dbReference type="RefSeq" id="WP_332086534.1">
    <property type="nucleotide sequence ID" value="NZ_JARBCY010000007.1"/>
</dbReference>
<feature type="coiled-coil region" evidence="1">
    <location>
        <begin position="19"/>
        <end position="87"/>
    </location>
</feature>
<accession>A0ABU7X820</accession>
<keyword evidence="3" id="KW-1185">Reference proteome</keyword>
<proteinExistence type="predicted"/>
<keyword evidence="1" id="KW-0175">Coiled coil</keyword>
<dbReference type="Proteomes" id="UP001328425">
    <property type="component" value="Unassembled WGS sequence"/>
</dbReference>
<evidence type="ECO:0000313" key="3">
    <source>
        <dbReference type="Proteomes" id="UP001328425"/>
    </source>
</evidence>